<accession>D3Q0H8</accession>
<dbReference type="OrthoDB" id="5194430at2"/>
<dbReference type="RefSeq" id="WP_013017285.1">
    <property type="nucleotide sequence ID" value="NC_013947.1"/>
</dbReference>
<gene>
    <name evidence="1" type="ordered locus">Snas_2019</name>
</gene>
<reference evidence="1 2" key="1">
    <citation type="journal article" date="2009" name="Stand. Genomic Sci.">
        <title>Complete genome sequence of Stackebrandtia nassauensis type strain (LLR-40K-21).</title>
        <authorList>
            <person name="Munk C."/>
            <person name="Lapidus A."/>
            <person name="Copeland A."/>
            <person name="Jando M."/>
            <person name="Mayilraj S."/>
            <person name="Glavina Del Rio T."/>
            <person name="Nolan M."/>
            <person name="Chen F."/>
            <person name="Lucas S."/>
            <person name="Tice H."/>
            <person name="Cheng J.F."/>
            <person name="Han C."/>
            <person name="Detter J.C."/>
            <person name="Bruce D."/>
            <person name="Goodwin L."/>
            <person name="Chain P."/>
            <person name="Pitluck S."/>
            <person name="Goker M."/>
            <person name="Ovchinikova G."/>
            <person name="Pati A."/>
            <person name="Ivanova N."/>
            <person name="Mavromatis K."/>
            <person name="Chen A."/>
            <person name="Palaniappan K."/>
            <person name="Land M."/>
            <person name="Hauser L."/>
            <person name="Chang Y.J."/>
            <person name="Jeffries C.D."/>
            <person name="Bristow J."/>
            <person name="Eisen J.A."/>
            <person name="Markowitz V."/>
            <person name="Hugenholtz P."/>
            <person name="Kyrpides N.C."/>
            <person name="Klenk H.P."/>
        </authorList>
    </citation>
    <scope>NUCLEOTIDE SEQUENCE [LARGE SCALE GENOMIC DNA]</scope>
    <source>
        <strain evidence="2">DSM 44728 / CIP 108903 / NRRL B-16338 / NBRC 102104 / LLR-40K-21</strain>
    </source>
</reference>
<keyword evidence="2" id="KW-1185">Reference proteome</keyword>
<dbReference type="Proteomes" id="UP000000844">
    <property type="component" value="Chromosome"/>
</dbReference>
<evidence type="ECO:0000313" key="2">
    <source>
        <dbReference type="Proteomes" id="UP000000844"/>
    </source>
</evidence>
<evidence type="ECO:0000313" key="1">
    <source>
        <dbReference type="EMBL" id="ADD41714.1"/>
    </source>
</evidence>
<dbReference type="AlphaFoldDB" id="D3Q0H8"/>
<name>D3Q0H8_STANL</name>
<dbReference type="EMBL" id="CP001778">
    <property type="protein sequence ID" value="ADD41714.1"/>
    <property type="molecule type" value="Genomic_DNA"/>
</dbReference>
<dbReference type="STRING" id="446470.Snas_2019"/>
<sequence>MNKQEFIGKLDTAIDGLADAIAKKGVRFPEEFNDIPGASKLGVPEPKHGASHYPKVKPYEPAMRGFIKDESVRLFAPWKNMPDPAGFDAAIQHVVNGRGKIATKDVTSVSDIKQMDLGTQMPGYMVAVRENLADWRGKTIEAAHLNYINLFDEMLFLQANTLRVLELTLKAHQKGISDAQDDTVKLVDSAAAAVDAIDCWGGDSNKNVAFNVVAGVIGVLGAATPGVNAVVALAGAAGGLGIAKDLISSKDPESVPLGASRIDGVWSNLTSALDRHKELYKEGESLLATTITNFNTVLNGNFTTGQGPDGKTVTKPGVELIRLSTPIDLGSVQAPLA</sequence>
<dbReference type="HOGENOM" id="CLU_823638_0_0_11"/>
<proteinExistence type="predicted"/>
<protein>
    <submittedName>
        <fullName evidence="1">Uncharacterized protein</fullName>
    </submittedName>
</protein>
<organism evidence="1 2">
    <name type="scientific">Stackebrandtia nassauensis (strain DSM 44728 / CIP 108903 / NRRL B-16338 / NBRC 102104 / LLR-40K-21)</name>
    <dbReference type="NCBI Taxonomy" id="446470"/>
    <lineage>
        <taxon>Bacteria</taxon>
        <taxon>Bacillati</taxon>
        <taxon>Actinomycetota</taxon>
        <taxon>Actinomycetes</taxon>
        <taxon>Glycomycetales</taxon>
        <taxon>Glycomycetaceae</taxon>
        <taxon>Stackebrandtia</taxon>
    </lineage>
</organism>
<dbReference type="KEGG" id="sna:Snas_2019"/>